<gene>
    <name evidence="1" type="ORF">EVAR_82383_1</name>
</gene>
<comment type="caution">
    <text evidence="1">The sequence shown here is derived from an EMBL/GenBank/DDBJ whole genome shotgun (WGS) entry which is preliminary data.</text>
</comment>
<sequence length="87" mass="10343">MVNQYWKKLRKKLKDIEEQYAKRDHVVDSVTEEFVIRVDENSYEDDYENDPDYNDNLSSLCSSPQQKALYEPGISSVPRFYALFPFP</sequence>
<keyword evidence="2" id="KW-1185">Reference proteome</keyword>
<evidence type="ECO:0000313" key="1">
    <source>
        <dbReference type="EMBL" id="GBP23218.1"/>
    </source>
</evidence>
<organism evidence="1 2">
    <name type="scientific">Eumeta variegata</name>
    <name type="common">Bagworm moth</name>
    <name type="synonym">Eumeta japonica</name>
    <dbReference type="NCBI Taxonomy" id="151549"/>
    <lineage>
        <taxon>Eukaryota</taxon>
        <taxon>Metazoa</taxon>
        <taxon>Ecdysozoa</taxon>
        <taxon>Arthropoda</taxon>
        <taxon>Hexapoda</taxon>
        <taxon>Insecta</taxon>
        <taxon>Pterygota</taxon>
        <taxon>Neoptera</taxon>
        <taxon>Endopterygota</taxon>
        <taxon>Lepidoptera</taxon>
        <taxon>Glossata</taxon>
        <taxon>Ditrysia</taxon>
        <taxon>Tineoidea</taxon>
        <taxon>Psychidae</taxon>
        <taxon>Oiketicinae</taxon>
        <taxon>Eumeta</taxon>
    </lineage>
</organism>
<dbReference type="Proteomes" id="UP000299102">
    <property type="component" value="Unassembled WGS sequence"/>
</dbReference>
<proteinExistence type="predicted"/>
<dbReference type="EMBL" id="BGZK01000148">
    <property type="protein sequence ID" value="GBP23218.1"/>
    <property type="molecule type" value="Genomic_DNA"/>
</dbReference>
<dbReference type="AlphaFoldDB" id="A0A4C1UA81"/>
<dbReference type="OrthoDB" id="2266637at2759"/>
<evidence type="ECO:0000313" key="2">
    <source>
        <dbReference type="Proteomes" id="UP000299102"/>
    </source>
</evidence>
<reference evidence="1 2" key="1">
    <citation type="journal article" date="2019" name="Commun. Biol.">
        <title>The bagworm genome reveals a unique fibroin gene that provides high tensile strength.</title>
        <authorList>
            <person name="Kono N."/>
            <person name="Nakamura H."/>
            <person name="Ohtoshi R."/>
            <person name="Tomita M."/>
            <person name="Numata K."/>
            <person name="Arakawa K."/>
        </authorList>
    </citation>
    <scope>NUCLEOTIDE SEQUENCE [LARGE SCALE GENOMIC DNA]</scope>
</reference>
<accession>A0A4C1UA81</accession>
<name>A0A4C1UA81_EUMVA</name>
<protein>
    <submittedName>
        <fullName evidence="1">Uncharacterized protein</fullName>
    </submittedName>
</protein>